<dbReference type="AlphaFoldDB" id="A0A0B5QP98"/>
<evidence type="ECO:0000256" key="1">
    <source>
        <dbReference type="ARBA" id="ARBA00004651"/>
    </source>
</evidence>
<feature type="transmembrane region" description="Helical" evidence="7">
    <location>
        <begin position="21"/>
        <end position="39"/>
    </location>
</feature>
<evidence type="ECO:0000256" key="6">
    <source>
        <dbReference type="ARBA" id="ARBA00023136"/>
    </source>
</evidence>
<evidence type="ECO:0000256" key="4">
    <source>
        <dbReference type="ARBA" id="ARBA00022692"/>
    </source>
</evidence>
<dbReference type="PANTHER" id="PTHR30106">
    <property type="entry name" value="INNER MEMBRANE PROTEIN YEIH-RELATED"/>
    <property type="match status" value="1"/>
</dbReference>
<dbReference type="PANTHER" id="PTHR30106:SF2">
    <property type="entry name" value="UPF0324 INNER MEMBRANE PROTEIN YEIH"/>
    <property type="match status" value="1"/>
</dbReference>
<name>A0A0B5QP98_CLOBE</name>
<accession>A0A0B5QP98</accession>
<dbReference type="KEGG" id="cbei:LF65_03535"/>
<feature type="transmembrane region" description="Helical" evidence="7">
    <location>
        <begin position="288"/>
        <end position="308"/>
    </location>
</feature>
<evidence type="ECO:0000313" key="9">
    <source>
        <dbReference type="Proteomes" id="UP000031866"/>
    </source>
</evidence>
<evidence type="ECO:0008006" key="10">
    <source>
        <dbReference type="Google" id="ProtNLM"/>
    </source>
</evidence>
<feature type="transmembrane region" description="Helical" evidence="7">
    <location>
        <begin position="162"/>
        <end position="183"/>
    </location>
</feature>
<dbReference type="OrthoDB" id="9811391at2"/>
<feature type="transmembrane region" description="Helical" evidence="7">
    <location>
        <begin position="320"/>
        <end position="342"/>
    </location>
</feature>
<keyword evidence="6 7" id="KW-0472">Membrane</keyword>
<keyword evidence="4 7" id="KW-0812">Transmembrane</keyword>
<dbReference type="STRING" id="1520.LF65_03535"/>
<evidence type="ECO:0000256" key="7">
    <source>
        <dbReference type="SAM" id="Phobius"/>
    </source>
</evidence>
<dbReference type="Proteomes" id="UP000031866">
    <property type="component" value="Chromosome"/>
</dbReference>
<dbReference type="RefSeq" id="WP_041897649.1">
    <property type="nucleotide sequence ID" value="NZ_CP010086.2"/>
</dbReference>
<dbReference type="Pfam" id="PF03601">
    <property type="entry name" value="Cons_hypoth698"/>
    <property type="match status" value="1"/>
</dbReference>
<protein>
    <recommendedName>
        <fullName evidence="10">Sulfate exporter family transporter</fullName>
    </recommendedName>
</protein>
<feature type="transmembrane region" description="Helical" evidence="7">
    <location>
        <begin position="262"/>
        <end position="282"/>
    </location>
</feature>
<evidence type="ECO:0000256" key="3">
    <source>
        <dbReference type="ARBA" id="ARBA00022475"/>
    </source>
</evidence>
<evidence type="ECO:0000256" key="2">
    <source>
        <dbReference type="ARBA" id="ARBA00007977"/>
    </source>
</evidence>
<keyword evidence="5 7" id="KW-1133">Transmembrane helix</keyword>
<keyword evidence="3" id="KW-1003">Cell membrane</keyword>
<sequence>MSLNIIRDKKLSRGMDKVLEVLPGVIICTIIAFIAKYLSNYVPSIGAASLAIFIGMAAGNTFCNRKIYQKGSKFAESELLSYSIVLLGGTLGIQTILKLGFSGISFIVFQMSITIALVILIGKKLKFSENFSFLMASGNAVCGSSAIAATAPVIGAGDSEKGIAITIVNVTGTVLMLVLPFIAKVIFSLETIKTSALIGGILQSVGQVVGSASLVNEQVKDLSTIFKIVRIIFLVVVVLILGKMKNKSGRVKSGKLNSKIKIPWYVLAFFIMCLAFTAGVFPMNISNIFKLISSNFEVIALAGIGMRVNFRQLIRIGKKAALYALAIALIQIVSAISLITVFL</sequence>
<gene>
    <name evidence="8" type="ORF">LF65_03535</name>
</gene>
<feature type="transmembrane region" description="Helical" evidence="7">
    <location>
        <begin position="103"/>
        <end position="121"/>
    </location>
</feature>
<dbReference type="GO" id="GO:0005886">
    <property type="term" value="C:plasma membrane"/>
    <property type="evidence" value="ECO:0007669"/>
    <property type="project" value="UniProtKB-SubCell"/>
</dbReference>
<feature type="transmembrane region" description="Helical" evidence="7">
    <location>
        <begin position="222"/>
        <end position="241"/>
    </location>
</feature>
<evidence type="ECO:0000256" key="5">
    <source>
        <dbReference type="ARBA" id="ARBA00022989"/>
    </source>
</evidence>
<dbReference type="EMBL" id="CP010086">
    <property type="protein sequence ID" value="AJH00092.1"/>
    <property type="molecule type" value="Genomic_DNA"/>
</dbReference>
<feature type="transmembrane region" description="Helical" evidence="7">
    <location>
        <begin position="133"/>
        <end position="156"/>
    </location>
</feature>
<comment type="subcellular location">
    <subcellularLocation>
        <location evidence="1">Cell membrane</location>
        <topology evidence="1">Multi-pass membrane protein</topology>
    </subcellularLocation>
</comment>
<feature type="transmembrane region" description="Helical" evidence="7">
    <location>
        <begin position="45"/>
        <end position="63"/>
    </location>
</feature>
<dbReference type="InterPro" id="IPR018383">
    <property type="entry name" value="UPF0324_pro"/>
</dbReference>
<proteinExistence type="inferred from homology"/>
<comment type="similarity">
    <text evidence="2">Belongs to the UPF0324 family.</text>
</comment>
<organism evidence="8 9">
    <name type="scientific">Clostridium beijerinckii</name>
    <name type="common">Clostridium MP</name>
    <dbReference type="NCBI Taxonomy" id="1520"/>
    <lineage>
        <taxon>Bacteria</taxon>
        <taxon>Bacillati</taxon>
        <taxon>Bacillota</taxon>
        <taxon>Clostridia</taxon>
        <taxon>Eubacteriales</taxon>
        <taxon>Clostridiaceae</taxon>
        <taxon>Clostridium</taxon>
    </lineage>
</organism>
<evidence type="ECO:0000313" key="8">
    <source>
        <dbReference type="EMBL" id="AJH00092.1"/>
    </source>
</evidence>
<reference evidence="9" key="1">
    <citation type="submission" date="2014-12" db="EMBL/GenBank/DDBJ databases">
        <title>Genome sequence of Clostridium beijerinckii strain 59B.</title>
        <authorList>
            <person name="Little G.T."/>
            <person name="Minton N.P."/>
        </authorList>
    </citation>
    <scope>NUCLEOTIDE SEQUENCE [LARGE SCALE GENOMIC DNA]</scope>
    <source>
        <strain evidence="9">59B</strain>
    </source>
</reference>